<comment type="pathway">
    <text evidence="1 9">Porphyrin-containing compound metabolism; protoporphyrin-IX biosynthesis; coproporphyrinogen-III from 5-aminolevulinate: step 3/4.</text>
</comment>
<dbReference type="PANTHER" id="PTHR38042">
    <property type="entry name" value="UROPORPHYRINOGEN-III SYNTHASE, CHLOROPLASTIC"/>
    <property type="match status" value="1"/>
</dbReference>
<dbReference type="InterPro" id="IPR036108">
    <property type="entry name" value="4pyrrol_syn_uPrphyn_synt_sf"/>
</dbReference>
<evidence type="ECO:0000256" key="2">
    <source>
        <dbReference type="ARBA" id="ARBA00008133"/>
    </source>
</evidence>
<dbReference type="Gene3D" id="3.40.50.10090">
    <property type="match status" value="3"/>
</dbReference>
<dbReference type="GO" id="GO:0004852">
    <property type="term" value="F:uroporphyrinogen-III synthase activity"/>
    <property type="evidence" value="ECO:0007669"/>
    <property type="project" value="UniProtKB-EC"/>
</dbReference>
<dbReference type="InterPro" id="IPR003754">
    <property type="entry name" value="4pyrrol_synth_uPrphyn_synth"/>
</dbReference>
<comment type="function">
    <text evidence="6 9">Catalyzes cyclization of the linear tetrapyrrole, hydroxymethylbilane, to the macrocyclic uroporphyrinogen III.</text>
</comment>
<dbReference type="InterPro" id="IPR039793">
    <property type="entry name" value="UROS/Hem4"/>
</dbReference>
<comment type="catalytic activity">
    <reaction evidence="8 9">
        <text>hydroxymethylbilane = uroporphyrinogen III + H2O</text>
        <dbReference type="Rhea" id="RHEA:18965"/>
        <dbReference type="ChEBI" id="CHEBI:15377"/>
        <dbReference type="ChEBI" id="CHEBI:57308"/>
        <dbReference type="ChEBI" id="CHEBI:57845"/>
        <dbReference type="EC" id="4.2.1.75"/>
    </reaction>
</comment>
<dbReference type="SUPFAM" id="SSF69618">
    <property type="entry name" value="HemD-like"/>
    <property type="match status" value="1"/>
</dbReference>
<accession>A0ABW8N3A9</accession>
<evidence type="ECO:0000256" key="6">
    <source>
        <dbReference type="ARBA" id="ARBA00037589"/>
    </source>
</evidence>
<dbReference type="Pfam" id="PF02602">
    <property type="entry name" value="HEM4"/>
    <property type="match status" value="1"/>
</dbReference>
<proteinExistence type="inferred from homology"/>
<keyword evidence="12" id="KW-1185">Reference proteome</keyword>
<evidence type="ECO:0000313" key="12">
    <source>
        <dbReference type="Proteomes" id="UP001620520"/>
    </source>
</evidence>
<protein>
    <recommendedName>
        <fullName evidence="7 9">Uroporphyrinogen-III synthase</fullName>
        <ecNumber evidence="3 9">4.2.1.75</ecNumber>
    </recommendedName>
</protein>
<keyword evidence="5 9" id="KW-0627">Porphyrin biosynthesis</keyword>
<dbReference type="Proteomes" id="UP001620520">
    <property type="component" value="Unassembled WGS sequence"/>
</dbReference>
<evidence type="ECO:0000256" key="8">
    <source>
        <dbReference type="ARBA" id="ARBA00048617"/>
    </source>
</evidence>
<keyword evidence="4 9" id="KW-0456">Lyase</keyword>
<evidence type="ECO:0000256" key="9">
    <source>
        <dbReference type="RuleBase" id="RU366031"/>
    </source>
</evidence>
<gene>
    <name evidence="11" type="ORF">ABIA52_001411</name>
</gene>
<feature type="domain" description="Tetrapyrrole biosynthesis uroporphyrinogen III synthase" evidence="10">
    <location>
        <begin position="34"/>
        <end position="293"/>
    </location>
</feature>
<dbReference type="EC" id="4.2.1.75" evidence="3 9"/>
<comment type="caution">
    <text evidence="11">The sequence shown here is derived from an EMBL/GenBank/DDBJ whole genome shotgun (WGS) entry which is preliminary data.</text>
</comment>
<evidence type="ECO:0000256" key="1">
    <source>
        <dbReference type="ARBA" id="ARBA00004772"/>
    </source>
</evidence>
<organism evidence="11 12">
    <name type="scientific">Paenarthrobacter histidinolovorans</name>
    <dbReference type="NCBI Taxonomy" id="43664"/>
    <lineage>
        <taxon>Bacteria</taxon>
        <taxon>Bacillati</taxon>
        <taxon>Actinomycetota</taxon>
        <taxon>Actinomycetes</taxon>
        <taxon>Micrococcales</taxon>
        <taxon>Micrococcaceae</taxon>
        <taxon>Paenarthrobacter</taxon>
    </lineage>
</organism>
<dbReference type="PANTHER" id="PTHR38042:SF1">
    <property type="entry name" value="UROPORPHYRINOGEN-III SYNTHASE, CHLOROPLASTIC"/>
    <property type="match status" value="1"/>
</dbReference>
<reference evidence="11 12" key="1">
    <citation type="submission" date="2024-10" db="EMBL/GenBank/DDBJ databases">
        <title>Novel secondary metabolite-producing bacteria for plant disease control.</title>
        <authorList>
            <person name="Chevrette M."/>
        </authorList>
    </citation>
    <scope>NUCLEOTIDE SEQUENCE [LARGE SCALE GENOMIC DNA]</scope>
    <source>
        <strain evidence="11 12">J30 TE3557</strain>
    </source>
</reference>
<evidence type="ECO:0000313" key="11">
    <source>
        <dbReference type="EMBL" id="MFK4638522.1"/>
    </source>
</evidence>
<comment type="similarity">
    <text evidence="2 9">Belongs to the uroporphyrinogen-III synthase family.</text>
</comment>
<evidence type="ECO:0000256" key="3">
    <source>
        <dbReference type="ARBA" id="ARBA00013109"/>
    </source>
</evidence>
<dbReference type="EMBL" id="JBIYEW010000003">
    <property type="protein sequence ID" value="MFK4638522.1"/>
    <property type="molecule type" value="Genomic_DNA"/>
</dbReference>
<evidence type="ECO:0000256" key="7">
    <source>
        <dbReference type="ARBA" id="ARBA00040167"/>
    </source>
</evidence>
<evidence type="ECO:0000256" key="5">
    <source>
        <dbReference type="ARBA" id="ARBA00023244"/>
    </source>
</evidence>
<evidence type="ECO:0000256" key="4">
    <source>
        <dbReference type="ARBA" id="ARBA00023239"/>
    </source>
</evidence>
<sequence>MQRPESAKPGPANPAVLAGRRILITRSADRAQPLADALGDLGAEPLVLPLIDFERAHDQSGLDAGLDRLSAGGFDWLVISSITTVRVLLEKAAGRGVDIAALLPAGTKVATIGQSSRQALESVGLVVDLAPTDVQSAEGLLQVWESASSRVFLPQADIAAPGLREGLAAKGADVTAVIAYHTVDYPAREEVRVTGEVPAAVVHPNVPHPNVLHPNRGALAVLEPADARKAFDAGTLDAVVAASPSAARRIATLFPELGTCRFIAIGRPTAAEAWRLHLTVAATAKEPTTEGIVAALESVFANEGNPQ</sequence>
<dbReference type="CDD" id="cd06578">
    <property type="entry name" value="HemD"/>
    <property type="match status" value="1"/>
</dbReference>
<evidence type="ECO:0000259" key="10">
    <source>
        <dbReference type="Pfam" id="PF02602"/>
    </source>
</evidence>
<name>A0ABW8N3A9_9MICC</name>